<evidence type="ECO:0000313" key="2">
    <source>
        <dbReference type="EMBL" id="OIJ21706.1"/>
    </source>
</evidence>
<evidence type="ECO:0000313" key="3">
    <source>
        <dbReference type="Proteomes" id="UP000180057"/>
    </source>
</evidence>
<gene>
    <name evidence="2" type="ORF">BKP45_03125</name>
</gene>
<dbReference type="STRING" id="472963.BKP45_03125"/>
<dbReference type="InterPro" id="IPR001387">
    <property type="entry name" value="Cro/C1-type_HTH"/>
</dbReference>
<proteinExistence type="predicted"/>
<keyword evidence="3" id="KW-1185">Reference proteome</keyword>
<dbReference type="AlphaFoldDB" id="A0A1S2MAX5"/>
<dbReference type="EMBL" id="MLQS01000001">
    <property type="protein sequence ID" value="OIJ21706.1"/>
    <property type="molecule type" value="Genomic_DNA"/>
</dbReference>
<name>A0A1S2MAX5_9BACI</name>
<reference evidence="2 3" key="1">
    <citation type="submission" date="2016-10" db="EMBL/GenBank/DDBJ databases">
        <title>Draft genome sequences of four alkaliphilic bacteria belonging to the Anaerobacillus genus.</title>
        <authorList>
            <person name="Bassil N.M."/>
            <person name="Lloyd J.R."/>
        </authorList>
    </citation>
    <scope>NUCLEOTIDE SEQUENCE [LARGE SCALE GENOMIC DNA]</scope>
    <source>
        <strain evidence="2 3">DSM 22531</strain>
    </source>
</reference>
<dbReference type="Proteomes" id="UP000180057">
    <property type="component" value="Unassembled WGS sequence"/>
</dbReference>
<dbReference type="Gene3D" id="1.10.260.40">
    <property type="entry name" value="lambda repressor-like DNA-binding domains"/>
    <property type="match status" value="1"/>
</dbReference>
<dbReference type="Pfam" id="PF13443">
    <property type="entry name" value="HTH_26"/>
    <property type="match status" value="1"/>
</dbReference>
<dbReference type="PROSITE" id="PS50943">
    <property type="entry name" value="HTH_CROC1"/>
    <property type="match status" value="1"/>
</dbReference>
<protein>
    <submittedName>
        <fullName evidence="2">Transcriptional regulator</fullName>
    </submittedName>
</protein>
<dbReference type="CDD" id="cd00093">
    <property type="entry name" value="HTH_XRE"/>
    <property type="match status" value="1"/>
</dbReference>
<sequence>MEKRGKKLRKLKLCLNELLYKHDLSIHQLHLITGIRRATLSELANGKRQRIQFEHIEKIANALNIDDINDILRLERE</sequence>
<dbReference type="GO" id="GO:0003677">
    <property type="term" value="F:DNA binding"/>
    <property type="evidence" value="ECO:0007669"/>
    <property type="project" value="InterPro"/>
</dbReference>
<feature type="domain" description="HTH cro/C1-type" evidence="1">
    <location>
        <begin position="33"/>
        <end position="71"/>
    </location>
</feature>
<evidence type="ECO:0000259" key="1">
    <source>
        <dbReference type="PROSITE" id="PS50943"/>
    </source>
</evidence>
<organism evidence="2 3">
    <name type="scientific">Anaerobacillus alkalidiazotrophicus</name>
    <dbReference type="NCBI Taxonomy" id="472963"/>
    <lineage>
        <taxon>Bacteria</taxon>
        <taxon>Bacillati</taxon>
        <taxon>Bacillota</taxon>
        <taxon>Bacilli</taxon>
        <taxon>Bacillales</taxon>
        <taxon>Bacillaceae</taxon>
        <taxon>Anaerobacillus</taxon>
    </lineage>
</organism>
<accession>A0A1S2MAX5</accession>
<dbReference type="SUPFAM" id="SSF47413">
    <property type="entry name" value="lambda repressor-like DNA-binding domains"/>
    <property type="match status" value="1"/>
</dbReference>
<dbReference type="InterPro" id="IPR010982">
    <property type="entry name" value="Lambda_DNA-bd_dom_sf"/>
</dbReference>
<comment type="caution">
    <text evidence="2">The sequence shown here is derived from an EMBL/GenBank/DDBJ whole genome shotgun (WGS) entry which is preliminary data.</text>
</comment>